<keyword evidence="5 8" id="KW-0812">Transmembrane</keyword>
<sequence length="477" mass="52579">MLEKIISAVEKFNEIGMSIFWHNVNFFSETNVPAILLLGFIGCMYFMFRLRLNCITHFVHGFRLLLGSGGHGSTSKPEEKQSISSFRALFTSIAGAAGLGNIAGIAIGVSIGGPGVVFWILVASIICMPLRFAEVYLGHKYRRLENGEHQGGPYWYMKYGLEKLGLGRFGSFLAMSYGIILIVSAYGGPSSFQTNQAVKVFAESFNLPEYGRYIASAVLSGFVFFITIGGIRRVGHYCSSAVMFFMSIYLILCIAVLGYYHDRVWDCVKVVMLFAFNYSSFYGGVIAVFIMAFQRLQLANETGFGTAASIHSNSTQENSVKEALIAMICPVIDAVFVCFVTGVIIVISGSAAKQGLEGIMVVQDALKSVHPLLGYFLTFSIPLVAINVMIAWSYYGVKNLEFILKTKKFSVVYLASFALAGFVGGIIDNLKIFVDFCNVLSFALLLPNVIAVLLLRKEVLSAWNEYSLNIRYKNDKN</sequence>
<feature type="transmembrane region" description="Helical" evidence="8">
    <location>
        <begin position="210"/>
        <end position="229"/>
    </location>
</feature>
<accession>A0A5B8XF66</accession>
<dbReference type="PANTHER" id="PTHR30330:SF3">
    <property type="entry name" value="TRANSCRIPTIONAL REGULATOR, LRP FAMILY"/>
    <property type="match status" value="1"/>
</dbReference>
<proteinExistence type="inferred from homology"/>
<protein>
    <submittedName>
        <fullName evidence="9">Amino acid carrier family protein</fullName>
    </submittedName>
</protein>
<keyword evidence="4" id="KW-1003">Cell membrane</keyword>
<dbReference type="Pfam" id="PF01235">
    <property type="entry name" value="Na_Ala_symp"/>
    <property type="match status" value="1"/>
</dbReference>
<feature type="transmembrane region" description="Helical" evidence="8">
    <location>
        <begin position="117"/>
        <end position="137"/>
    </location>
</feature>
<keyword evidence="6 8" id="KW-1133">Transmembrane helix</keyword>
<evidence type="ECO:0000313" key="9">
    <source>
        <dbReference type="EMBL" id="QED23626.1"/>
    </source>
</evidence>
<evidence type="ECO:0000256" key="5">
    <source>
        <dbReference type="ARBA" id="ARBA00022692"/>
    </source>
</evidence>
<keyword evidence="3" id="KW-0813">Transport</keyword>
<evidence type="ECO:0000256" key="7">
    <source>
        <dbReference type="ARBA" id="ARBA00023136"/>
    </source>
</evidence>
<comment type="similarity">
    <text evidence="2">Belongs to the alanine or glycine:cation symporter (AGCS) (TC 2.A.25) family.</text>
</comment>
<dbReference type="Gene3D" id="1.20.1740.10">
    <property type="entry name" value="Amino acid/polyamine transporter I"/>
    <property type="match status" value="1"/>
</dbReference>
<feature type="transmembrane region" description="Helical" evidence="8">
    <location>
        <begin position="433"/>
        <end position="455"/>
    </location>
</feature>
<comment type="subcellular location">
    <subcellularLocation>
        <location evidence="1">Cell membrane</location>
        <topology evidence="1">Multi-pass membrane protein</topology>
    </subcellularLocation>
</comment>
<feature type="transmembrane region" description="Helical" evidence="8">
    <location>
        <begin position="88"/>
        <end position="111"/>
    </location>
</feature>
<reference evidence="9 10" key="1">
    <citation type="journal article" date="2019" name="ISME J.">
        <title>Deianiraea, an extracellular bacterium associated with the ciliate Paramecium, suggests an alternative scenario for the evolution of Rickettsiales.</title>
        <authorList>
            <person name="Castelli M."/>
            <person name="Sabaneyeva E."/>
            <person name="Lanzoni O."/>
            <person name="Lebedeva N."/>
            <person name="Floriano A.M."/>
            <person name="Gaiarsa S."/>
            <person name="Benken K."/>
            <person name="Modeo L."/>
            <person name="Bandi C."/>
            <person name="Potekhin A."/>
            <person name="Sassera D."/>
            <person name="Petroni G."/>
        </authorList>
    </citation>
    <scope>NUCLEOTIDE SEQUENCE [LARGE SCALE GENOMIC DNA]</scope>
    <source>
        <strain evidence="9">CyL4-1</strain>
    </source>
</reference>
<feature type="transmembrane region" description="Helical" evidence="8">
    <location>
        <begin position="324"/>
        <end position="352"/>
    </location>
</feature>
<dbReference type="RefSeq" id="WP_146820890.1">
    <property type="nucleotide sequence ID" value="NZ_CP029077.1"/>
</dbReference>
<evidence type="ECO:0000256" key="6">
    <source>
        <dbReference type="ARBA" id="ARBA00022989"/>
    </source>
</evidence>
<dbReference type="InterPro" id="IPR001463">
    <property type="entry name" value="Na/Ala_symport"/>
</dbReference>
<keyword evidence="7 8" id="KW-0472">Membrane</keyword>
<evidence type="ECO:0000256" key="1">
    <source>
        <dbReference type="ARBA" id="ARBA00004651"/>
    </source>
</evidence>
<feature type="transmembrane region" description="Helical" evidence="8">
    <location>
        <begin position="409"/>
        <end position="427"/>
    </location>
</feature>
<evidence type="ECO:0000256" key="8">
    <source>
        <dbReference type="SAM" id="Phobius"/>
    </source>
</evidence>
<organism evidence="9 10">
    <name type="scientific">Candidatus Deianiraea vastatrix</name>
    <dbReference type="NCBI Taxonomy" id="2163644"/>
    <lineage>
        <taxon>Bacteria</taxon>
        <taxon>Pseudomonadati</taxon>
        <taxon>Pseudomonadota</taxon>
        <taxon>Alphaproteobacteria</taxon>
        <taxon>Rickettsiales</taxon>
        <taxon>Candidatus Deianiraeaceae</taxon>
        <taxon>Candidatus Deianiraea</taxon>
    </lineage>
</organism>
<dbReference type="PRINTS" id="PR00175">
    <property type="entry name" value="NAALASMPORT"/>
</dbReference>
<gene>
    <name evidence="9" type="ORF">Deia_00839</name>
</gene>
<evidence type="ECO:0000256" key="3">
    <source>
        <dbReference type="ARBA" id="ARBA00022448"/>
    </source>
</evidence>
<name>A0A5B8XF66_9RICK</name>
<feature type="transmembrane region" description="Helical" evidence="8">
    <location>
        <begin position="166"/>
        <end position="186"/>
    </location>
</feature>
<keyword evidence="10" id="KW-1185">Reference proteome</keyword>
<evidence type="ECO:0000313" key="10">
    <source>
        <dbReference type="Proteomes" id="UP000321934"/>
    </source>
</evidence>
<feature type="transmembrane region" description="Helical" evidence="8">
    <location>
        <begin position="30"/>
        <end position="48"/>
    </location>
</feature>
<dbReference type="GO" id="GO:0005886">
    <property type="term" value="C:plasma membrane"/>
    <property type="evidence" value="ECO:0007669"/>
    <property type="project" value="UniProtKB-SubCell"/>
</dbReference>
<feature type="transmembrane region" description="Helical" evidence="8">
    <location>
        <begin position="372"/>
        <end position="397"/>
    </location>
</feature>
<evidence type="ECO:0000256" key="2">
    <source>
        <dbReference type="ARBA" id="ARBA00009261"/>
    </source>
</evidence>
<dbReference type="AlphaFoldDB" id="A0A5B8XF66"/>
<dbReference type="Proteomes" id="UP000321934">
    <property type="component" value="Chromosome"/>
</dbReference>
<feature type="transmembrane region" description="Helical" evidence="8">
    <location>
        <begin position="241"/>
        <end position="260"/>
    </location>
</feature>
<evidence type="ECO:0000256" key="4">
    <source>
        <dbReference type="ARBA" id="ARBA00022475"/>
    </source>
</evidence>
<dbReference type="EMBL" id="CP029077">
    <property type="protein sequence ID" value="QED23626.1"/>
    <property type="molecule type" value="Genomic_DNA"/>
</dbReference>
<dbReference type="PANTHER" id="PTHR30330">
    <property type="entry name" value="AGSS FAMILY TRANSPORTER, SODIUM-ALANINE"/>
    <property type="match status" value="1"/>
</dbReference>
<dbReference type="GO" id="GO:0005283">
    <property type="term" value="F:amino acid:sodium symporter activity"/>
    <property type="evidence" value="ECO:0007669"/>
    <property type="project" value="InterPro"/>
</dbReference>
<feature type="transmembrane region" description="Helical" evidence="8">
    <location>
        <begin position="272"/>
        <end position="293"/>
    </location>
</feature>